<evidence type="ECO:0000256" key="9">
    <source>
        <dbReference type="ARBA" id="ARBA00022824"/>
    </source>
</evidence>
<comment type="similarity">
    <text evidence="4">Belongs to the UDP-glycosyltransferase family.</text>
</comment>
<dbReference type="Pfam" id="PF00201">
    <property type="entry name" value="UDPGT"/>
    <property type="match status" value="1"/>
</dbReference>
<dbReference type="Pfam" id="PF04099">
    <property type="entry name" value="Sybindin"/>
    <property type="match status" value="1"/>
</dbReference>
<accession>A0A9Q0GA38</accession>
<keyword evidence="9" id="KW-0256">Endoplasmic reticulum</keyword>
<evidence type="ECO:0000256" key="11">
    <source>
        <dbReference type="ARBA" id="ARBA00023034"/>
    </source>
</evidence>
<dbReference type="FunFam" id="3.40.50.2000:FF:000095">
    <property type="entry name" value="Glycosyltransferase"/>
    <property type="match status" value="1"/>
</dbReference>
<dbReference type="EC" id="2.4.1.115" evidence="5"/>
<keyword evidence="6" id="KW-0813">Transport</keyword>
<keyword evidence="11" id="KW-0333">Golgi apparatus</keyword>
<evidence type="ECO:0000313" key="14">
    <source>
        <dbReference type="Proteomes" id="UP001141552"/>
    </source>
</evidence>
<name>A0A9Q0GA38_9ROSI</name>
<dbReference type="PANTHER" id="PTHR48048:SF30">
    <property type="entry name" value="GLYCOSYLTRANSFERASE"/>
    <property type="match status" value="1"/>
</dbReference>
<dbReference type="SUPFAM" id="SSF64356">
    <property type="entry name" value="SNARE-like"/>
    <property type="match status" value="1"/>
</dbReference>
<evidence type="ECO:0000256" key="5">
    <source>
        <dbReference type="ARBA" id="ARBA00012585"/>
    </source>
</evidence>
<dbReference type="InterPro" id="IPR007233">
    <property type="entry name" value="TRAPPC"/>
</dbReference>
<sequence length="608" mass="67733">MQHQSIPAGADGFRQQRAHDVHLQPQRRLLALPGMEPPAPHLESPAGPQAHVRLALLPQIPNRQDGPHQWGERESRGTAVAWTRIFMESPSGIKLILVTHPRTGDLRESLKYIYNLYVEYVVKNPLYTPGTPIRCELFNTTLDQYFYTPSPPIGHLISMVELGKFILRYYPSLCIHILITTVPYNSGSTGPYIATVSTTFPSIQFHHLPTVTLPFSTTTHHETLTFEVLRLSNPHVHQALLSISKTYTVRSLVMDFFCTAASTVASELNIPGYHFFTSGAGCLASFLNLPTIHQNTTASFKDLDILLDIPGVPPLPASDMPKPVLNRDDKSYQYFLDFTSRFPESAGIVVNTFEALEPRAVKAITDGLCVRDNRTPPIYCIGPLIAEDNNKEEVHECLTWLDLQPKQSVVFLCFGSLGLFSKEQLTEIAIGLENSGQRFLWVVRNPPCNDQTLAITAQPDPDLESSLPQGFLDRTKERGLVMKSWAPQVAVLSHESVGGFVSHCGWNSVLEAVRGGVPIVAWPLYAEQRINRVLLVEEMRLALRMNESEDGFVSAGEVEKRVRESMESEEGKAVRERAIAMKGEAKAALSEDGASRVALSKFVESWKR</sequence>
<comment type="subcellular location">
    <subcellularLocation>
        <location evidence="1">Endoplasmic reticulum</location>
    </subcellularLocation>
    <subcellularLocation>
        <location evidence="2">Golgi apparatus</location>
    </subcellularLocation>
</comment>
<dbReference type="Proteomes" id="UP001141552">
    <property type="component" value="Unassembled WGS sequence"/>
</dbReference>
<evidence type="ECO:0000256" key="1">
    <source>
        <dbReference type="ARBA" id="ARBA00004240"/>
    </source>
</evidence>
<dbReference type="InterPro" id="IPR035595">
    <property type="entry name" value="UDP_glycos_trans_CS"/>
</dbReference>
<dbReference type="CDD" id="cd03784">
    <property type="entry name" value="GT1_Gtf-like"/>
    <property type="match status" value="1"/>
</dbReference>
<evidence type="ECO:0000256" key="3">
    <source>
        <dbReference type="ARBA" id="ARBA00004935"/>
    </source>
</evidence>
<dbReference type="SUPFAM" id="SSF53756">
    <property type="entry name" value="UDP-Glycosyltransferase/glycogen phosphorylase"/>
    <property type="match status" value="1"/>
</dbReference>
<dbReference type="Gene3D" id="3.40.50.2000">
    <property type="entry name" value="Glycogen Phosphorylase B"/>
    <property type="match status" value="2"/>
</dbReference>
<evidence type="ECO:0000256" key="2">
    <source>
        <dbReference type="ARBA" id="ARBA00004555"/>
    </source>
</evidence>
<organism evidence="13 14">
    <name type="scientific">Turnera subulata</name>
    <dbReference type="NCBI Taxonomy" id="218843"/>
    <lineage>
        <taxon>Eukaryota</taxon>
        <taxon>Viridiplantae</taxon>
        <taxon>Streptophyta</taxon>
        <taxon>Embryophyta</taxon>
        <taxon>Tracheophyta</taxon>
        <taxon>Spermatophyta</taxon>
        <taxon>Magnoliopsida</taxon>
        <taxon>eudicotyledons</taxon>
        <taxon>Gunneridae</taxon>
        <taxon>Pentapetalae</taxon>
        <taxon>rosids</taxon>
        <taxon>fabids</taxon>
        <taxon>Malpighiales</taxon>
        <taxon>Passifloraceae</taxon>
        <taxon>Turnera</taxon>
    </lineage>
</organism>
<keyword evidence="10" id="KW-0931">ER-Golgi transport</keyword>
<evidence type="ECO:0000313" key="13">
    <source>
        <dbReference type="EMBL" id="KAJ4846408.1"/>
    </source>
</evidence>
<dbReference type="GO" id="GO:0016192">
    <property type="term" value="P:vesicle-mediated transport"/>
    <property type="evidence" value="ECO:0007669"/>
    <property type="project" value="UniProtKB-KW"/>
</dbReference>
<dbReference type="GO" id="GO:0047213">
    <property type="term" value="F:anthocyanidin 3-O-glucosyltransferase activity"/>
    <property type="evidence" value="ECO:0007669"/>
    <property type="project" value="UniProtKB-EC"/>
</dbReference>
<evidence type="ECO:0000256" key="12">
    <source>
        <dbReference type="ARBA" id="ARBA00047606"/>
    </source>
</evidence>
<dbReference type="GO" id="GO:0005783">
    <property type="term" value="C:endoplasmic reticulum"/>
    <property type="evidence" value="ECO:0007669"/>
    <property type="project" value="UniProtKB-SubCell"/>
</dbReference>
<dbReference type="InterPro" id="IPR050481">
    <property type="entry name" value="UDP-glycosyltransf_plant"/>
</dbReference>
<dbReference type="SMART" id="SM01399">
    <property type="entry name" value="Sybindin"/>
    <property type="match status" value="1"/>
</dbReference>
<keyword evidence="7" id="KW-0328">Glycosyltransferase</keyword>
<dbReference type="FunFam" id="3.40.50.2000:FF:000020">
    <property type="entry name" value="Glycosyltransferase"/>
    <property type="match status" value="1"/>
</dbReference>
<keyword evidence="8" id="KW-0808">Transferase</keyword>
<dbReference type="Gene3D" id="3.30.450.70">
    <property type="match status" value="1"/>
</dbReference>
<dbReference type="GO" id="GO:0030008">
    <property type="term" value="C:TRAPP complex"/>
    <property type="evidence" value="ECO:0007669"/>
    <property type="project" value="InterPro"/>
</dbReference>
<dbReference type="InterPro" id="IPR011012">
    <property type="entry name" value="Longin-like_dom_sf"/>
</dbReference>
<protein>
    <recommendedName>
        <fullName evidence="5">anthocyanidin 3-O-glucosyltransferase</fullName>
        <ecNumber evidence="5">2.4.1.115</ecNumber>
    </recommendedName>
</protein>
<comment type="catalytic activity">
    <reaction evidence="12">
        <text>an anthocyanidin + UDP-alpha-D-glucose + H(+) = an anthocyanidin 3-O-beta-D-glucoside + UDP</text>
        <dbReference type="Rhea" id="RHEA:20093"/>
        <dbReference type="ChEBI" id="CHEBI:15378"/>
        <dbReference type="ChEBI" id="CHEBI:16307"/>
        <dbReference type="ChEBI" id="CHEBI:58223"/>
        <dbReference type="ChEBI" id="CHEBI:58885"/>
        <dbReference type="ChEBI" id="CHEBI:143576"/>
        <dbReference type="EC" id="2.4.1.115"/>
    </reaction>
</comment>
<dbReference type="PROSITE" id="PS00375">
    <property type="entry name" value="UDPGT"/>
    <property type="match status" value="1"/>
</dbReference>
<evidence type="ECO:0000256" key="7">
    <source>
        <dbReference type="ARBA" id="ARBA00022676"/>
    </source>
</evidence>
<reference evidence="13" key="1">
    <citation type="submission" date="2022-02" db="EMBL/GenBank/DDBJ databases">
        <authorList>
            <person name="Henning P.M."/>
            <person name="McCubbin A.G."/>
            <person name="Shore J.S."/>
        </authorList>
    </citation>
    <scope>NUCLEOTIDE SEQUENCE</scope>
    <source>
        <strain evidence="13">F60SS</strain>
        <tissue evidence="13">Leaves</tissue>
    </source>
</reference>
<dbReference type="InterPro" id="IPR002213">
    <property type="entry name" value="UDP_glucos_trans"/>
</dbReference>
<evidence type="ECO:0000256" key="4">
    <source>
        <dbReference type="ARBA" id="ARBA00009995"/>
    </source>
</evidence>
<comment type="caution">
    <text evidence="13">The sequence shown here is derived from an EMBL/GenBank/DDBJ whole genome shotgun (WGS) entry which is preliminary data.</text>
</comment>
<dbReference type="AlphaFoldDB" id="A0A9Q0GA38"/>
<dbReference type="GO" id="GO:0005794">
    <property type="term" value="C:Golgi apparatus"/>
    <property type="evidence" value="ECO:0007669"/>
    <property type="project" value="UniProtKB-SubCell"/>
</dbReference>
<evidence type="ECO:0000256" key="10">
    <source>
        <dbReference type="ARBA" id="ARBA00022892"/>
    </source>
</evidence>
<dbReference type="EMBL" id="JAKUCV010001432">
    <property type="protein sequence ID" value="KAJ4846408.1"/>
    <property type="molecule type" value="Genomic_DNA"/>
</dbReference>
<proteinExistence type="inferred from homology"/>
<dbReference type="PANTHER" id="PTHR48048">
    <property type="entry name" value="GLYCOSYLTRANSFERASE"/>
    <property type="match status" value="1"/>
</dbReference>
<comment type="pathway">
    <text evidence="3">Pigment biosynthesis; anthocyanin biosynthesis.</text>
</comment>
<reference evidence="13" key="2">
    <citation type="journal article" date="2023" name="Plants (Basel)">
        <title>Annotation of the Turnera subulata (Passifloraceae) Draft Genome Reveals the S-Locus Evolved after the Divergence of Turneroideae from Passifloroideae in a Stepwise Manner.</title>
        <authorList>
            <person name="Henning P.M."/>
            <person name="Roalson E.H."/>
            <person name="Mir W."/>
            <person name="McCubbin A.G."/>
            <person name="Shore J.S."/>
        </authorList>
    </citation>
    <scope>NUCLEOTIDE SEQUENCE</scope>
    <source>
        <strain evidence="13">F60SS</strain>
    </source>
</reference>
<evidence type="ECO:0000256" key="8">
    <source>
        <dbReference type="ARBA" id="ARBA00022679"/>
    </source>
</evidence>
<dbReference type="OrthoDB" id="834097at2759"/>
<evidence type="ECO:0000256" key="6">
    <source>
        <dbReference type="ARBA" id="ARBA00022448"/>
    </source>
</evidence>
<gene>
    <name evidence="13" type="ORF">Tsubulata_006033</name>
</gene>
<keyword evidence="14" id="KW-1185">Reference proteome</keyword>